<evidence type="ECO:0000259" key="13">
    <source>
        <dbReference type="Pfam" id="PF02581"/>
    </source>
</evidence>
<accession>A0A7C3SK95</accession>
<feature type="binding site" evidence="10">
    <location>
        <position position="115"/>
    </location>
    <ligand>
        <name>4-amino-2-methyl-5-(diphosphooxymethyl)pyrimidine</name>
        <dbReference type="ChEBI" id="CHEBI:57841"/>
    </ligand>
</feature>
<evidence type="ECO:0000256" key="3">
    <source>
        <dbReference type="ARBA" id="ARBA00022679"/>
    </source>
</evidence>
<protein>
    <recommendedName>
        <fullName evidence="10">Thiamine-phosphate synthase</fullName>
        <shortName evidence="10">TP synthase</shortName>
        <shortName evidence="10">TPS</shortName>
        <ecNumber evidence="10">2.5.1.3</ecNumber>
    </recommendedName>
    <alternativeName>
        <fullName evidence="10">Thiamine-phosphate pyrophosphorylase</fullName>
        <shortName evidence="10">TMP pyrophosphorylase</shortName>
        <shortName evidence="10">TMP-PPase</shortName>
    </alternativeName>
</protein>
<feature type="binding site" evidence="10">
    <location>
        <begin position="45"/>
        <end position="49"/>
    </location>
    <ligand>
        <name>4-amino-2-methyl-5-(diphosphooxymethyl)pyrimidine</name>
        <dbReference type="ChEBI" id="CHEBI:57841"/>
    </ligand>
</feature>
<dbReference type="PANTHER" id="PTHR20857">
    <property type="entry name" value="THIAMINE-PHOSPHATE PYROPHOSPHORYLASE"/>
    <property type="match status" value="1"/>
</dbReference>
<dbReference type="FunFam" id="3.20.20.70:FF:000096">
    <property type="entry name" value="Thiamine-phosphate synthase"/>
    <property type="match status" value="1"/>
</dbReference>
<dbReference type="GO" id="GO:0004789">
    <property type="term" value="F:thiamine-phosphate diphosphorylase activity"/>
    <property type="evidence" value="ECO:0007669"/>
    <property type="project" value="UniProtKB-UniRule"/>
</dbReference>
<reference evidence="14" key="1">
    <citation type="journal article" date="2020" name="mSystems">
        <title>Genome- and Community-Level Interaction Insights into Carbon Utilization and Element Cycling Functions of Hydrothermarchaeota in Hydrothermal Sediment.</title>
        <authorList>
            <person name="Zhou Z."/>
            <person name="Liu Y."/>
            <person name="Xu W."/>
            <person name="Pan J."/>
            <person name="Luo Z.H."/>
            <person name="Li M."/>
        </authorList>
    </citation>
    <scope>NUCLEOTIDE SEQUENCE [LARGE SCALE GENOMIC DNA]</scope>
    <source>
        <strain evidence="14">SpSt-776</strain>
    </source>
</reference>
<evidence type="ECO:0000256" key="1">
    <source>
        <dbReference type="ARBA" id="ARBA00003814"/>
    </source>
</evidence>
<dbReference type="InterPro" id="IPR036206">
    <property type="entry name" value="ThiamineP_synth_sf"/>
</dbReference>
<gene>
    <name evidence="10 14" type="primary">thiE</name>
    <name evidence="14" type="ORF">ENV62_08605</name>
</gene>
<dbReference type="InterPro" id="IPR034291">
    <property type="entry name" value="TMP_synthase"/>
</dbReference>
<sequence>MTHGERLALFDQADLYVVITEAHCAGRSALEVLAKVLAAGVRLVQLREKELTGRQLYERALAFRRETAAAGALLLINDRLDIALAVEADGVHLGQDDLPIRAARRIAPDLLIGASTHSLEEALAAQEAGASYVNLGPIFPTPTKEAATFLGPEMIDRIAPHLRIPWTTMGGIKASNIEQVVSRGARHPAVITAVTAAPDPLAAARELRDLINRRRLPAP</sequence>
<comment type="similarity">
    <text evidence="10 11">Belongs to the thiamine-phosphate synthase family.</text>
</comment>
<evidence type="ECO:0000256" key="11">
    <source>
        <dbReference type="RuleBase" id="RU003826"/>
    </source>
</evidence>
<keyword evidence="6 10" id="KW-0784">Thiamine biosynthesis</keyword>
<feature type="binding site" evidence="10">
    <location>
        <position position="171"/>
    </location>
    <ligand>
        <name>2-[(2R,5Z)-2-carboxy-4-methylthiazol-5(2H)-ylidene]ethyl phosphate</name>
        <dbReference type="ChEBI" id="CHEBI:62899"/>
    </ligand>
</feature>
<evidence type="ECO:0000256" key="7">
    <source>
        <dbReference type="ARBA" id="ARBA00047334"/>
    </source>
</evidence>
<comment type="caution">
    <text evidence="14">The sequence shown here is derived from an EMBL/GenBank/DDBJ whole genome shotgun (WGS) entry which is preliminary data.</text>
</comment>
<dbReference type="HAMAP" id="MF_00097">
    <property type="entry name" value="TMP_synthase"/>
    <property type="match status" value="1"/>
</dbReference>
<keyword evidence="4 10" id="KW-0479">Metal-binding</keyword>
<dbReference type="CDD" id="cd00564">
    <property type="entry name" value="TMP_TenI"/>
    <property type="match status" value="1"/>
</dbReference>
<evidence type="ECO:0000256" key="2">
    <source>
        <dbReference type="ARBA" id="ARBA00005165"/>
    </source>
</evidence>
<feature type="binding site" evidence="10">
    <location>
        <begin position="191"/>
        <end position="192"/>
    </location>
    <ligand>
        <name>2-[(2R,5Z)-2-carboxy-4-methylthiazol-5(2H)-ylidene]ethyl phosphate</name>
        <dbReference type="ChEBI" id="CHEBI:62899"/>
    </ligand>
</feature>
<name>A0A7C3SK95_9BACT</name>
<evidence type="ECO:0000256" key="9">
    <source>
        <dbReference type="ARBA" id="ARBA00047883"/>
    </source>
</evidence>
<dbReference type="Pfam" id="PF02581">
    <property type="entry name" value="TMP-TENI"/>
    <property type="match status" value="1"/>
</dbReference>
<evidence type="ECO:0000313" key="14">
    <source>
        <dbReference type="EMBL" id="HGB15279.1"/>
    </source>
</evidence>
<comment type="catalytic activity">
    <reaction evidence="8 10 11">
        <text>2-(2-carboxy-4-methylthiazol-5-yl)ethyl phosphate + 4-amino-2-methyl-5-(diphosphooxymethyl)pyrimidine + 2 H(+) = thiamine phosphate + CO2 + diphosphate</text>
        <dbReference type="Rhea" id="RHEA:47848"/>
        <dbReference type="ChEBI" id="CHEBI:15378"/>
        <dbReference type="ChEBI" id="CHEBI:16526"/>
        <dbReference type="ChEBI" id="CHEBI:33019"/>
        <dbReference type="ChEBI" id="CHEBI:37575"/>
        <dbReference type="ChEBI" id="CHEBI:57841"/>
        <dbReference type="ChEBI" id="CHEBI:62890"/>
        <dbReference type="EC" id="2.5.1.3"/>
    </reaction>
</comment>
<evidence type="ECO:0000256" key="5">
    <source>
        <dbReference type="ARBA" id="ARBA00022842"/>
    </source>
</evidence>
<comment type="catalytic activity">
    <reaction evidence="9 10 11">
        <text>2-[(2R,5Z)-2-carboxy-4-methylthiazol-5(2H)-ylidene]ethyl phosphate + 4-amino-2-methyl-5-(diphosphooxymethyl)pyrimidine + 2 H(+) = thiamine phosphate + CO2 + diphosphate</text>
        <dbReference type="Rhea" id="RHEA:47844"/>
        <dbReference type="ChEBI" id="CHEBI:15378"/>
        <dbReference type="ChEBI" id="CHEBI:16526"/>
        <dbReference type="ChEBI" id="CHEBI:33019"/>
        <dbReference type="ChEBI" id="CHEBI:37575"/>
        <dbReference type="ChEBI" id="CHEBI:57841"/>
        <dbReference type="ChEBI" id="CHEBI:62899"/>
        <dbReference type="EC" id="2.5.1.3"/>
    </reaction>
</comment>
<evidence type="ECO:0000256" key="10">
    <source>
        <dbReference type="HAMAP-Rule" id="MF_00097"/>
    </source>
</evidence>
<dbReference type="GO" id="GO:0009229">
    <property type="term" value="P:thiamine diphosphate biosynthetic process"/>
    <property type="evidence" value="ECO:0007669"/>
    <property type="project" value="UniProtKB-UniRule"/>
</dbReference>
<dbReference type="SUPFAM" id="SSF51391">
    <property type="entry name" value="Thiamin phosphate synthase"/>
    <property type="match status" value="1"/>
</dbReference>
<dbReference type="GO" id="GO:0009228">
    <property type="term" value="P:thiamine biosynthetic process"/>
    <property type="evidence" value="ECO:0007669"/>
    <property type="project" value="UniProtKB-KW"/>
</dbReference>
<dbReference type="Gene3D" id="3.20.20.70">
    <property type="entry name" value="Aldolase class I"/>
    <property type="match status" value="1"/>
</dbReference>
<feature type="binding site" evidence="10">
    <location>
        <position position="77"/>
    </location>
    <ligand>
        <name>4-amino-2-methyl-5-(diphosphooxymethyl)pyrimidine</name>
        <dbReference type="ChEBI" id="CHEBI:57841"/>
    </ligand>
</feature>
<comment type="cofactor">
    <cofactor evidence="10">
        <name>Mg(2+)</name>
        <dbReference type="ChEBI" id="CHEBI:18420"/>
    </cofactor>
    <text evidence="10">Binds 1 Mg(2+) ion per subunit.</text>
</comment>
<feature type="binding site" evidence="10">
    <location>
        <position position="97"/>
    </location>
    <ligand>
        <name>Mg(2+)</name>
        <dbReference type="ChEBI" id="CHEBI:18420"/>
    </ligand>
</feature>
<dbReference type="EC" id="2.5.1.3" evidence="10"/>
<feature type="domain" description="Thiamine phosphate synthase/TenI" evidence="13">
    <location>
        <begin position="15"/>
        <end position="194"/>
    </location>
</feature>
<dbReference type="InterPro" id="IPR013785">
    <property type="entry name" value="Aldolase_TIM"/>
</dbReference>
<proteinExistence type="inferred from homology"/>
<dbReference type="EMBL" id="DTHB01000053">
    <property type="protein sequence ID" value="HGB15279.1"/>
    <property type="molecule type" value="Genomic_DNA"/>
</dbReference>
<dbReference type="GO" id="GO:0000287">
    <property type="term" value="F:magnesium ion binding"/>
    <property type="evidence" value="ECO:0007669"/>
    <property type="project" value="UniProtKB-UniRule"/>
</dbReference>
<evidence type="ECO:0000256" key="12">
    <source>
        <dbReference type="RuleBase" id="RU004253"/>
    </source>
</evidence>
<keyword evidence="3 10" id="KW-0808">Transferase</keyword>
<dbReference type="AlphaFoldDB" id="A0A7C3SK95"/>
<dbReference type="PANTHER" id="PTHR20857:SF23">
    <property type="entry name" value="THIAMINE BIOSYNTHETIC BIFUNCTIONAL ENZYME"/>
    <property type="match status" value="1"/>
</dbReference>
<evidence type="ECO:0000256" key="4">
    <source>
        <dbReference type="ARBA" id="ARBA00022723"/>
    </source>
</evidence>
<comment type="catalytic activity">
    <reaction evidence="7 10 11">
        <text>4-methyl-5-(2-phosphooxyethyl)-thiazole + 4-amino-2-methyl-5-(diphosphooxymethyl)pyrimidine + H(+) = thiamine phosphate + diphosphate</text>
        <dbReference type="Rhea" id="RHEA:22328"/>
        <dbReference type="ChEBI" id="CHEBI:15378"/>
        <dbReference type="ChEBI" id="CHEBI:33019"/>
        <dbReference type="ChEBI" id="CHEBI:37575"/>
        <dbReference type="ChEBI" id="CHEBI:57841"/>
        <dbReference type="ChEBI" id="CHEBI:58296"/>
        <dbReference type="EC" id="2.5.1.3"/>
    </reaction>
</comment>
<comment type="pathway">
    <text evidence="2 10 12">Cofactor biosynthesis; thiamine diphosphate biosynthesis; thiamine phosphate from 4-amino-2-methyl-5-diphosphomethylpyrimidine and 4-methyl-5-(2-phosphoethyl)-thiazole: step 1/1.</text>
</comment>
<evidence type="ECO:0000256" key="6">
    <source>
        <dbReference type="ARBA" id="ARBA00022977"/>
    </source>
</evidence>
<keyword evidence="5 10" id="KW-0460">Magnesium</keyword>
<evidence type="ECO:0000256" key="8">
    <source>
        <dbReference type="ARBA" id="ARBA00047851"/>
    </source>
</evidence>
<dbReference type="InterPro" id="IPR022998">
    <property type="entry name" value="ThiamineP_synth_TenI"/>
</dbReference>
<dbReference type="GO" id="GO:0005737">
    <property type="term" value="C:cytoplasm"/>
    <property type="evidence" value="ECO:0007669"/>
    <property type="project" value="TreeGrafter"/>
</dbReference>
<dbReference type="UniPathway" id="UPA00060">
    <property type="reaction ID" value="UER00141"/>
</dbReference>
<feature type="binding site" evidence="10">
    <location>
        <begin position="141"/>
        <end position="143"/>
    </location>
    <ligand>
        <name>2-[(2R,5Z)-2-carboxy-4-methylthiazol-5(2H)-ylidene]ethyl phosphate</name>
        <dbReference type="ChEBI" id="CHEBI:62899"/>
    </ligand>
</feature>
<dbReference type="NCBIfam" id="TIGR00693">
    <property type="entry name" value="thiE"/>
    <property type="match status" value="1"/>
</dbReference>
<feature type="binding site" evidence="10">
    <location>
        <position position="144"/>
    </location>
    <ligand>
        <name>4-amino-2-methyl-5-(diphosphooxymethyl)pyrimidine</name>
        <dbReference type="ChEBI" id="CHEBI:57841"/>
    </ligand>
</feature>
<organism evidence="14">
    <name type="scientific">Desulfobacca acetoxidans</name>
    <dbReference type="NCBI Taxonomy" id="60893"/>
    <lineage>
        <taxon>Bacteria</taxon>
        <taxon>Pseudomonadati</taxon>
        <taxon>Thermodesulfobacteriota</taxon>
        <taxon>Desulfobaccia</taxon>
        <taxon>Desulfobaccales</taxon>
        <taxon>Desulfobaccaceae</taxon>
        <taxon>Desulfobacca</taxon>
    </lineage>
</organism>
<feature type="binding site" evidence="10">
    <location>
        <position position="78"/>
    </location>
    <ligand>
        <name>Mg(2+)</name>
        <dbReference type="ChEBI" id="CHEBI:18420"/>
    </ligand>
</feature>
<comment type="function">
    <text evidence="1 10">Condenses 4-methyl-5-(beta-hydroxyethyl)thiazole monophosphate (THZ-P) and 2-methyl-4-amino-5-hydroxymethyl pyrimidine pyrophosphate (HMP-PP) to form thiamine monophosphate (TMP).</text>
</comment>